<feature type="transmembrane region" description="Helical" evidence="1">
    <location>
        <begin position="53"/>
        <end position="75"/>
    </location>
</feature>
<comment type="caution">
    <text evidence="3">The sequence shown here is derived from an EMBL/GenBank/DDBJ whole genome shotgun (WGS) entry which is preliminary data.</text>
</comment>
<feature type="transmembrane region" description="Helical" evidence="1">
    <location>
        <begin position="280"/>
        <end position="300"/>
    </location>
</feature>
<dbReference type="PANTHER" id="PTHR46832:SF1">
    <property type="entry name" value="5'-METHYLTHIOADENOSINE_S-ADENOSYLHOMOCYSTEINE NUCLEOSIDASE"/>
    <property type="match status" value="1"/>
</dbReference>
<dbReference type="Pfam" id="PF01048">
    <property type="entry name" value="PNP_UDP_1"/>
    <property type="match status" value="1"/>
</dbReference>
<keyword evidence="4" id="KW-1185">Reference proteome</keyword>
<keyword evidence="1" id="KW-0812">Transmembrane</keyword>
<accession>A0ABS5YRG8</accession>
<dbReference type="Proteomes" id="UP001519654">
    <property type="component" value="Unassembled WGS sequence"/>
</dbReference>
<name>A0ABS5YRG8_9ACTN</name>
<evidence type="ECO:0000256" key="1">
    <source>
        <dbReference type="SAM" id="Phobius"/>
    </source>
</evidence>
<reference evidence="3 4" key="1">
    <citation type="submission" date="2021-06" db="EMBL/GenBank/DDBJ databases">
        <title>Actinoplanes lichenicola sp. nov., and Actinoplanes ovalisporus sp. nov., isolated from lichen in Thailand.</title>
        <authorList>
            <person name="Saeng-In P."/>
            <person name="Kanchanasin P."/>
            <person name="Yuki M."/>
            <person name="Kudo T."/>
            <person name="Ohkuma M."/>
            <person name="Phongsopitanun W."/>
            <person name="Tanasupawat S."/>
        </authorList>
    </citation>
    <scope>NUCLEOTIDE SEQUENCE [LARGE SCALE GENOMIC DNA]</scope>
    <source>
        <strain evidence="3 4">NBRC 110975</strain>
    </source>
</reference>
<evidence type="ECO:0000313" key="3">
    <source>
        <dbReference type="EMBL" id="MBU2666047.1"/>
    </source>
</evidence>
<dbReference type="PANTHER" id="PTHR46832">
    <property type="entry name" value="5'-METHYLTHIOADENOSINE/S-ADENOSYLHOMOCYSTEINE NUCLEOSIDASE"/>
    <property type="match status" value="1"/>
</dbReference>
<keyword evidence="1" id="KW-1133">Transmembrane helix</keyword>
<organism evidence="3 4">
    <name type="scientific">Paractinoplanes bogorensis</name>
    <dbReference type="NCBI Taxonomy" id="1610840"/>
    <lineage>
        <taxon>Bacteria</taxon>
        <taxon>Bacillati</taxon>
        <taxon>Actinomycetota</taxon>
        <taxon>Actinomycetes</taxon>
        <taxon>Micromonosporales</taxon>
        <taxon>Micromonosporaceae</taxon>
        <taxon>Paractinoplanes</taxon>
    </lineage>
</organism>
<dbReference type="InterPro" id="IPR035994">
    <property type="entry name" value="Nucleoside_phosphorylase_sf"/>
</dbReference>
<feature type="transmembrane region" description="Helical" evidence="1">
    <location>
        <begin position="81"/>
        <end position="106"/>
    </location>
</feature>
<evidence type="ECO:0000259" key="2">
    <source>
        <dbReference type="Pfam" id="PF01048"/>
    </source>
</evidence>
<protein>
    <recommendedName>
        <fullName evidence="2">Nucleoside phosphorylase domain-containing protein</fullName>
    </recommendedName>
</protein>
<proteinExistence type="predicted"/>
<dbReference type="Gene3D" id="3.40.50.1580">
    <property type="entry name" value="Nucleoside phosphorylase domain"/>
    <property type="match status" value="1"/>
</dbReference>
<feature type="domain" description="Nucleoside phosphorylase" evidence="2">
    <location>
        <begin position="324"/>
        <end position="560"/>
    </location>
</feature>
<gene>
    <name evidence="3" type="ORF">KOI35_21265</name>
</gene>
<dbReference type="SUPFAM" id="SSF53167">
    <property type="entry name" value="Purine and uridine phosphorylases"/>
    <property type="match status" value="1"/>
</dbReference>
<feature type="transmembrane region" description="Helical" evidence="1">
    <location>
        <begin position="231"/>
        <end position="250"/>
    </location>
</feature>
<keyword evidence="1" id="KW-0472">Membrane</keyword>
<sequence length="568" mass="60978">MLLYLADREGRLIGQSADAFAVIEPPIARKDDWNRAMRAQPGRVRALSLLVRVWPLLLPYGPAFAAMVVAVPIALVSREAALVALVLVLLSLCVAIADLTVGAVRLSWEVVQAGSRGVPDGEIFGNELRGHHWTITFCQASAPDDADRLCSDALVRASELTDAFLPPDPAFGSGYVGVRAPGFTDAGIRKQLGSLPSLSRVRGTDWFVIGTRKEFRPPDHDAVRPLSVIRLMVLTALTGVAATAQMVAGLEQMRYPQALLWVARYVAFKFPESATWQSQVFGVLIMIMVSVMAGALLVTLRQRIRYRQARRDLLYGAVESRPTVAIIVVNENESRAVEEAVLARSPGFVPSAWRAGSKAVTWLGRIGGANVVLARSEQGTVGAGSMPETAGELIRHLDPACLILTGIGYGLDSCELDGGDQDLGDVVVATQVHAMDHRKVTTPADGTRHEITRGPRPEPTSSLLSHARALAPGRSPVVRFGVALSLNTLVNSPDERARLKGLDEEAILGEMEAAGLAAVAIRAKRDWILIKGISDWGVGKTGEHQARAARNAAEFTLDLIARIEPGGP</sequence>
<dbReference type="InterPro" id="IPR000845">
    <property type="entry name" value="Nucleoside_phosphorylase_d"/>
</dbReference>
<dbReference type="RefSeq" id="WP_215789243.1">
    <property type="nucleotide sequence ID" value="NZ_JAHKKG010000006.1"/>
</dbReference>
<dbReference type="EMBL" id="JAHKKG010000006">
    <property type="protein sequence ID" value="MBU2666047.1"/>
    <property type="molecule type" value="Genomic_DNA"/>
</dbReference>
<evidence type="ECO:0000313" key="4">
    <source>
        <dbReference type="Proteomes" id="UP001519654"/>
    </source>
</evidence>